<dbReference type="RefSeq" id="WP_283409968.1">
    <property type="nucleotide sequence ID" value="NZ_FXUF01000011.1"/>
</dbReference>
<proteinExistence type="inferred from homology"/>
<evidence type="ECO:0000313" key="11">
    <source>
        <dbReference type="Proteomes" id="UP001158066"/>
    </source>
</evidence>
<dbReference type="InterPro" id="IPR001626">
    <property type="entry name" value="ABC_TroCD"/>
</dbReference>
<dbReference type="CDD" id="cd06550">
    <property type="entry name" value="TM_ABC_iron-siderophores_like"/>
    <property type="match status" value="1"/>
</dbReference>
<comment type="caution">
    <text evidence="10">The sequence shown here is derived from an EMBL/GenBank/DDBJ whole genome shotgun (WGS) entry which is preliminary data.</text>
</comment>
<feature type="transmembrane region" description="Helical" evidence="9">
    <location>
        <begin position="230"/>
        <end position="250"/>
    </location>
</feature>
<dbReference type="InterPro" id="IPR037294">
    <property type="entry name" value="ABC_BtuC-like"/>
</dbReference>
<evidence type="ECO:0000256" key="5">
    <source>
        <dbReference type="ARBA" id="ARBA00022692"/>
    </source>
</evidence>
<evidence type="ECO:0000256" key="6">
    <source>
        <dbReference type="ARBA" id="ARBA00022989"/>
    </source>
</evidence>
<comment type="subcellular location">
    <subcellularLocation>
        <location evidence="1 8">Cell membrane</location>
        <topology evidence="1 8">Multi-pass membrane protein</topology>
    </subcellularLocation>
</comment>
<keyword evidence="7 9" id="KW-0472">Membrane</keyword>
<comment type="similarity">
    <text evidence="2 8">Belongs to the ABC-3 integral membrane protein family.</text>
</comment>
<feature type="transmembrane region" description="Helical" evidence="9">
    <location>
        <begin position="204"/>
        <end position="223"/>
    </location>
</feature>
<reference evidence="10" key="1">
    <citation type="submission" date="2017-05" db="EMBL/GenBank/DDBJ databases">
        <authorList>
            <person name="Varghese N."/>
            <person name="Submissions S."/>
        </authorList>
    </citation>
    <scope>NUCLEOTIDE SEQUENCE</scope>
    <source>
        <strain evidence="10">Su22</strain>
    </source>
</reference>
<feature type="transmembrane region" description="Helical" evidence="9">
    <location>
        <begin position="143"/>
        <end position="162"/>
    </location>
</feature>
<evidence type="ECO:0000256" key="7">
    <source>
        <dbReference type="ARBA" id="ARBA00023136"/>
    </source>
</evidence>
<dbReference type="Pfam" id="PF00950">
    <property type="entry name" value="ABC-3"/>
    <property type="match status" value="1"/>
</dbReference>
<dbReference type="Proteomes" id="UP001158066">
    <property type="component" value="Unassembled WGS sequence"/>
</dbReference>
<dbReference type="SUPFAM" id="SSF81345">
    <property type="entry name" value="ABC transporter involved in vitamin B12 uptake, BtuC"/>
    <property type="match status" value="1"/>
</dbReference>
<keyword evidence="6 9" id="KW-1133">Transmembrane helix</keyword>
<gene>
    <name evidence="10" type="ORF">SAMN06296020_11147</name>
</gene>
<evidence type="ECO:0000313" key="10">
    <source>
        <dbReference type="EMBL" id="SMP63631.1"/>
    </source>
</evidence>
<dbReference type="GO" id="GO:0055085">
    <property type="term" value="P:transmembrane transport"/>
    <property type="evidence" value="ECO:0007669"/>
    <property type="project" value="InterPro"/>
</dbReference>
<keyword evidence="11" id="KW-1185">Reference proteome</keyword>
<dbReference type="PANTHER" id="PTHR30477:SF8">
    <property type="entry name" value="METAL TRANSPORT SYSTEM MEMBRANE PROTEIN CT_070-RELATED"/>
    <property type="match status" value="1"/>
</dbReference>
<evidence type="ECO:0000256" key="4">
    <source>
        <dbReference type="ARBA" id="ARBA00022475"/>
    </source>
</evidence>
<evidence type="ECO:0000256" key="9">
    <source>
        <dbReference type="SAM" id="Phobius"/>
    </source>
</evidence>
<evidence type="ECO:0000256" key="8">
    <source>
        <dbReference type="RuleBase" id="RU003943"/>
    </source>
</evidence>
<evidence type="ECO:0000256" key="3">
    <source>
        <dbReference type="ARBA" id="ARBA00022448"/>
    </source>
</evidence>
<name>A0AA46AJR5_9CLOT</name>
<evidence type="ECO:0000256" key="1">
    <source>
        <dbReference type="ARBA" id="ARBA00004651"/>
    </source>
</evidence>
<dbReference type="PANTHER" id="PTHR30477">
    <property type="entry name" value="ABC-TRANSPORTER METAL-BINDING PROTEIN"/>
    <property type="match status" value="1"/>
</dbReference>
<feature type="transmembrane region" description="Helical" evidence="9">
    <location>
        <begin position="256"/>
        <end position="281"/>
    </location>
</feature>
<protein>
    <submittedName>
        <fullName evidence="10">Manganese/zinc/iron transport system permease protein</fullName>
    </submittedName>
</protein>
<feature type="transmembrane region" description="Helical" evidence="9">
    <location>
        <begin position="90"/>
        <end position="110"/>
    </location>
</feature>
<sequence length="378" mass="41445">MSAQGEILLIAIIVSTACTIPGMFLVLRSMAMMSDAITHTILLGIVAAFFIVHSLTSPFLILGAALMGLLTVFMVESITKTKLMAEDSAIGIVFPFLFSIAIILITRYAGSVHLDTDSVLLGELAFAPFNRFVFLGVDMGAKAIYVMGAVLLMNLLLAFVFFKELKIATFDPALAAVLGLAPTLVHYGLMAAVSITAVAAFETVGSILVVAFMVGPPVTAYLLTDDLKRMMLISFAVGALNAFLGFRMAIWLDVSIAGSMATLTGITFFMVFLIAPSRGMLSVFLRRRRQKVDFAEKSLLFHLHNHEGDPDEALENGRHTIYDHLHWPHDFLDRLVKRLIDHHHVVVENDILKLTDQGRAYAIQSYEQIVAGIQVKEK</sequence>
<organism evidence="10 11">
    <name type="scientific">Anoxynatronum buryatiense</name>
    <dbReference type="NCBI Taxonomy" id="489973"/>
    <lineage>
        <taxon>Bacteria</taxon>
        <taxon>Bacillati</taxon>
        <taxon>Bacillota</taxon>
        <taxon>Clostridia</taxon>
        <taxon>Eubacteriales</taxon>
        <taxon>Clostridiaceae</taxon>
        <taxon>Anoxynatronum</taxon>
    </lineage>
</organism>
<feature type="transmembrane region" description="Helical" evidence="9">
    <location>
        <begin position="36"/>
        <end position="53"/>
    </location>
</feature>
<dbReference type="EMBL" id="FXUF01000011">
    <property type="protein sequence ID" value="SMP63631.1"/>
    <property type="molecule type" value="Genomic_DNA"/>
</dbReference>
<feature type="transmembrane region" description="Helical" evidence="9">
    <location>
        <begin position="6"/>
        <end position="27"/>
    </location>
</feature>
<dbReference type="GO" id="GO:0043190">
    <property type="term" value="C:ATP-binding cassette (ABC) transporter complex"/>
    <property type="evidence" value="ECO:0007669"/>
    <property type="project" value="InterPro"/>
</dbReference>
<dbReference type="Gene3D" id="1.10.3470.10">
    <property type="entry name" value="ABC transporter involved in vitamin B12 uptake, BtuC"/>
    <property type="match status" value="1"/>
</dbReference>
<keyword evidence="3 8" id="KW-0813">Transport</keyword>
<keyword evidence="5 8" id="KW-0812">Transmembrane</keyword>
<evidence type="ECO:0000256" key="2">
    <source>
        <dbReference type="ARBA" id="ARBA00008034"/>
    </source>
</evidence>
<feature type="transmembrane region" description="Helical" evidence="9">
    <location>
        <begin position="174"/>
        <end position="198"/>
    </location>
</feature>
<dbReference type="GO" id="GO:0010043">
    <property type="term" value="P:response to zinc ion"/>
    <property type="evidence" value="ECO:0007669"/>
    <property type="project" value="TreeGrafter"/>
</dbReference>
<accession>A0AA46AJR5</accession>
<keyword evidence="4" id="KW-1003">Cell membrane</keyword>
<dbReference type="AlphaFoldDB" id="A0AA46AJR5"/>